<sequence length="250" mass="28948">MSSTKRKKYDASFKLKVVNFAMEHNNCAAARQYGVTEKMVRDWKSNEKALKSMPRGKCALRRGAPHWPELKKHVADMVAQHRQNGYVVTRNTIRLFALQWAKSNPDHSNNFKATISWCSRFMARHDLVLRQKTKIAQKLPADLDNKVDSFHQYVIQQRTKHGYALSNIGNMDETLSDVEFLLNDEEIENDLGVGWDDRVRDLGEFENADVEQEGGGDMEMLDPQPDGVVQRHRFNNVQIRWILNIPQPRN</sequence>
<dbReference type="Pfam" id="PF09607">
    <property type="entry name" value="BrkDBD"/>
    <property type="match status" value="1"/>
</dbReference>
<dbReference type="Gene3D" id="1.10.10.60">
    <property type="entry name" value="Homeodomain-like"/>
    <property type="match status" value="2"/>
</dbReference>
<dbReference type="PANTHER" id="PTHR19303">
    <property type="entry name" value="TRANSPOSON"/>
    <property type="match status" value="1"/>
</dbReference>
<dbReference type="GO" id="GO:0043565">
    <property type="term" value="F:sequence-specific DNA binding"/>
    <property type="evidence" value="ECO:0007669"/>
    <property type="project" value="InterPro"/>
</dbReference>
<dbReference type="AlphaFoldDB" id="A0A3B3TFI6"/>
<keyword evidence="4" id="KW-1185">Reference proteome</keyword>
<dbReference type="GO" id="GO:0005634">
    <property type="term" value="C:nucleus"/>
    <property type="evidence" value="ECO:0007669"/>
    <property type="project" value="TreeGrafter"/>
</dbReference>
<dbReference type="PANTHER" id="PTHR19303:SF74">
    <property type="entry name" value="POGO TRANSPOSABLE ELEMENT WITH KRAB DOMAIN"/>
    <property type="match status" value="1"/>
</dbReference>
<dbReference type="GeneTree" id="ENSGT00440000039028"/>
<name>A0A3B3TFI6_9TELE</name>
<proteinExistence type="predicted"/>
<dbReference type="SUPFAM" id="SSF48295">
    <property type="entry name" value="TrpR-like"/>
    <property type="match status" value="1"/>
</dbReference>
<evidence type="ECO:0000313" key="3">
    <source>
        <dbReference type="Ensembl" id="ENSPKIP00000042062.1"/>
    </source>
</evidence>
<dbReference type="SUPFAM" id="SSF46689">
    <property type="entry name" value="Homeodomain-like"/>
    <property type="match status" value="1"/>
</dbReference>
<evidence type="ECO:0000313" key="4">
    <source>
        <dbReference type="Proteomes" id="UP000261540"/>
    </source>
</evidence>
<dbReference type="InterPro" id="IPR010921">
    <property type="entry name" value="Trp_repressor/repl_initiator"/>
</dbReference>
<dbReference type="PROSITE" id="PS51253">
    <property type="entry name" value="HTH_CENPB"/>
    <property type="match status" value="1"/>
</dbReference>
<evidence type="ECO:0000259" key="2">
    <source>
        <dbReference type="PROSITE" id="PS51253"/>
    </source>
</evidence>
<keyword evidence="1" id="KW-0238">DNA-binding</keyword>
<dbReference type="SMART" id="SM00674">
    <property type="entry name" value="CENPB"/>
    <property type="match status" value="1"/>
</dbReference>
<dbReference type="InterPro" id="IPR018586">
    <property type="entry name" value="Brinker_DNA-bd"/>
</dbReference>
<evidence type="ECO:0000256" key="1">
    <source>
        <dbReference type="ARBA" id="ARBA00023125"/>
    </source>
</evidence>
<organism evidence="3 4">
    <name type="scientific">Paramormyrops kingsleyae</name>
    <dbReference type="NCBI Taxonomy" id="1676925"/>
    <lineage>
        <taxon>Eukaryota</taxon>
        <taxon>Metazoa</taxon>
        <taxon>Chordata</taxon>
        <taxon>Craniata</taxon>
        <taxon>Vertebrata</taxon>
        <taxon>Euteleostomi</taxon>
        <taxon>Actinopterygii</taxon>
        <taxon>Neopterygii</taxon>
        <taxon>Teleostei</taxon>
        <taxon>Osteoglossocephala</taxon>
        <taxon>Osteoglossomorpha</taxon>
        <taxon>Osteoglossiformes</taxon>
        <taxon>Mormyridae</taxon>
        <taxon>Paramormyrops</taxon>
    </lineage>
</organism>
<feature type="domain" description="HTH CENPB-type" evidence="2">
    <location>
        <begin position="58"/>
        <end position="131"/>
    </location>
</feature>
<dbReference type="InterPro" id="IPR009057">
    <property type="entry name" value="Homeodomain-like_sf"/>
</dbReference>
<reference evidence="3" key="2">
    <citation type="submission" date="2025-09" db="UniProtKB">
        <authorList>
            <consortium name="Ensembl"/>
        </authorList>
    </citation>
    <scope>IDENTIFICATION</scope>
</reference>
<reference evidence="3" key="1">
    <citation type="submission" date="2025-08" db="UniProtKB">
        <authorList>
            <consortium name="Ensembl"/>
        </authorList>
    </citation>
    <scope>IDENTIFICATION</scope>
</reference>
<accession>A0A3B3TFI6</accession>
<dbReference type="Proteomes" id="UP000261540">
    <property type="component" value="Unplaced"/>
</dbReference>
<dbReference type="Pfam" id="PF03221">
    <property type="entry name" value="HTH_Tnp_Tc5"/>
    <property type="match status" value="1"/>
</dbReference>
<dbReference type="Ensembl" id="ENSPKIT00000023839.1">
    <property type="protein sequence ID" value="ENSPKIP00000042062.1"/>
    <property type="gene ID" value="ENSPKIG00000018800.1"/>
</dbReference>
<dbReference type="InterPro" id="IPR006600">
    <property type="entry name" value="HTH_CenpB_DNA-bd_dom"/>
</dbReference>
<dbReference type="InterPro" id="IPR050863">
    <property type="entry name" value="CenT-Element_Derived"/>
</dbReference>
<protein>
    <recommendedName>
        <fullName evidence="2">HTH CENPB-type domain-containing protein</fullName>
    </recommendedName>
</protein>